<dbReference type="CDD" id="cd00118">
    <property type="entry name" value="LysM"/>
    <property type="match status" value="1"/>
</dbReference>
<dbReference type="EMBL" id="CP040396">
    <property type="protein sequence ID" value="QCT04873.1"/>
    <property type="molecule type" value="Genomic_DNA"/>
</dbReference>
<evidence type="ECO:0000256" key="1">
    <source>
        <dbReference type="ARBA" id="ARBA00022729"/>
    </source>
</evidence>
<dbReference type="OrthoDB" id="9805799at2"/>
<dbReference type="RefSeq" id="WP_138227510.1">
    <property type="nucleotide sequence ID" value="NZ_CP040396.1"/>
</dbReference>
<dbReference type="Gene3D" id="3.10.350.10">
    <property type="entry name" value="LysM domain"/>
    <property type="match status" value="1"/>
</dbReference>
<organism evidence="6 7">
    <name type="scientific">Paenibacillus algicola</name>
    <dbReference type="NCBI Taxonomy" id="2565926"/>
    <lineage>
        <taxon>Bacteria</taxon>
        <taxon>Bacillati</taxon>
        <taxon>Bacillota</taxon>
        <taxon>Bacilli</taxon>
        <taxon>Bacillales</taxon>
        <taxon>Paenibacillaceae</taxon>
        <taxon>Paenibacillus</taxon>
    </lineage>
</organism>
<dbReference type="Proteomes" id="UP000300879">
    <property type="component" value="Chromosome"/>
</dbReference>
<dbReference type="PANTHER" id="PTHR21666">
    <property type="entry name" value="PEPTIDASE-RELATED"/>
    <property type="match status" value="1"/>
</dbReference>
<dbReference type="CDD" id="cd12797">
    <property type="entry name" value="M23_peptidase"/>
    <property type="match status" value="1"/>
</dbReference>
<gene>
    <name evidence="6" type="ORF">E6C60_4168</name>
</gene>
<dbReference type="Gene3D" id="2.20.230.10">
    <property type="entry name" value="Resuscitation-promoting factor rpfb"/>
    <property type="match status" value="1"/>
</dbReference>
<keyword evidence="3" id="KW-0812">Transmembrane</keyword>
<dbReference type="AlphaFoldDB" id="A0A4P8XQR8"/>
<dbReference type="SUPFAM" id="SSF51261">
    <property type="entry name" value="Duplicated hybrid motif"/>
    <property type="match status" value="1"/>
</dbReference>
<dbReference type="KEGG" id="palo:E6C60_4168"/>
<feature type="domain" description="G5" evidence="4">
    <location>
        <begin position="316"/>
        <end position="396"/>
    </location>
</feature>
<evidence type="ECO:0000313" key="6">
    <source>
        <dbReference type="EMBL" id="QCT04873.1"/>
    </source>
</evidence>
<sequence length="528" mass="56494">MKRFQIFKWVQRLQDRLKTSSAPSEGLQEQHGPPVSKAKPDNSAATPASSSKRRKLKVIYITAGILLAAGGAFLGGREYVNANTVPFYQVYVHGDLVGAINSDDELEKLLGLKQQYYDEKYPGVDMVLHTDAITTRMERDYKPEIHAEETLAKLDGMLKAYARGVELKLDGQTVAIVKDQAAAQAVLEAAKAKYAPAANAAKEKAGSSAKAALPLQKTSAGSSAANASVSIMEEFSVSGVKADPNKVLDVKAAVAALTTAKEQPITYTVREGDTVSSIAQAHSMSSQEVFQLNPGLEEKYVGIGMELKLTSPKAPLTVRTVETVTEDMPSKPETIVRTSDELPLGKRKVVRPGRDGVKEVSYIVTKENGEVVSKQWVSQEVTEPALPEVVYKGTKVEKKTVAAASASSSKMFAWPVSGARITSAYGPRWGSKHEGIDLVGGSTIMASAPGKVIFAGTQGSYGKAVLIDHGNGYQTLYGHLSSISVSVGQSVRQGGKVGIMGSTGRSTGVHLHFEIRKNGNQLNPMQYL</sequence>
<feature type="transmembrane region" description="Helical" evidence="3">
    <location>
        <begin position="58"/>
        <end position="76"/>
    </location>
</feature>
<evidence type="ECO:0000313" key="7">
    <source>
        <dbReference type="Proteomes" id="UP000300879"/>
    </source>
</evidence>
<evidence type="ECO:0000256" key="3">
    <source>
        <dbReference type="SAM" id="Phobius"/>
    </source>
</evidence>
<name>A0A4P8XQR8_9BACL</name>
<dbReference type="Pfam" id="PF07501">
    <property type="entry name" value="G5"/>
    <property type="match status" value="1"/>
</dbReference>
<dbReference type="Pfam" id="PF01476">
    <property type="entry name" value="LysM"/>
    <property type="match status" value="1"/>
</dbReference>
<reference evidence="6 7" key="1">
    <citation type="submission" date="2019-05" db="EMBL/GenBank/DDBJ databases">
        <authorList>
            <person name="Chen C."/>
        </authorList>
    </citation>
    <scope>NUCLEOTIDE SEQUENCE [LARGE SCALE GENOMIC DNA]</scope>
    <source>
        <strain evidence="6 7">HB172198</strain>
    </source>
</reference>
<proteinExistence type="predicted"/>
<dbReference type="GO" id="GO:0004222">
    <property type="term" value="F:metalloendopeptidase activity"/>
    <property type="evidence" value="ECO:0007669"/>
    <property type="project" value="TreeGrafter"/>
</dbReference>
<keyword evidence="3" id="KW-1133">Transmembrane helix</keyword>
<dbReference type="InterPro" id="IPR050570">
    <property type="entry name" value="Cell_wall_metabolism_enzyme"/>
</dbReference>
<evidence type="ECO:0000259" key="4">
    <source>
        <dbReference type="PROSITE" id="PS51109"/>
    </source>
</evidence>
<feature type="domain" description="LysM" evidence="5">
    <location>
        <begin position="265"/>
        <end position="309"/>
    </location>
</feature>
<accession>A0A4P8XQR8</accession>
<dbReference type="InterPro" id="IPR011055">
    <property type="entry name" value="Dup_hybrid_motif"/>
</dbReference>
<dbReference type="SMART" id="SM00257">
    <property type="entry name" value="LysM"/>
    <property type="match status" value="1"/>
</dbReference>
<dbReference type="InterPro" id="IPR018392">
    <property type="entry name" value="LysM"/>
</dbReference>
<keyword evidence="7" id="KW-1185">Reference proteome</keyword>
<evidence type="ECO:0000259" key="5">
    <source>
        <dbReference type="PROSITE" id="PS51782"/>
    </source>
</evidence>
<dbReference type="InterPro" id="IPR011098">
    <property type="entry name" value="G5_dom"/>
</dbReference>
<dbReference type="InterPro" id="IPR016047">
    <property type="entry name" value="M23ase_b-sheet_dom"/>
</dbReference>
<dbReference type="SMART" id="SM01208">
    <property type="entry name" value="G5"/>
    <property type="match status" value="1"/>
</dbReference>
<keyword evidence="1" id="KW-0732">Signal</keyword>
<dbReference type="PANTHER" id="PTHR21666:SF270">
    <property type="entry name" value="MUREIN HYDROLASE ACTIVATOR ENVC"/>
    <property type="match status" value="1"/>
</dbReference>
<dbReference type="PROSITE" id="PS51782">
    <property type="entry name" value="LYSM"/>
    <property type="match status" value="1"/>
</dbReference>
<keyword evidence="3" id="KW-0472">Membrane</keyword>
<dbReference type="PROSITE" id="PS51109">
    <property type="entry name" value="G5"/>
    <property type="match status" value="1"/>
</dbReference>
<protein>
    <submittedName>
        <fullName evidence="6">Peptidase M23</fullName>
    </submittedName>
</protein>
<dbReference type="Gene3D" id="2.70.70.10">
    <property type="entry name" value="Glucose Permease (Domain IIA)"/>
    <property type="match status" value="1"/>
</dbReference>
<evidence type="ECO:0000256" key="2">
    <source>
        <dbReference type="SAM" id="MobiDB-lite"/>
    </source>
</evidence>
<dbReference type="InterPro" id="IPR036779">
    <property type="entry name" value="LysM_dom_sf"/>
</dbReference>
<dbReference type="Pfam" id="PF01551">
    <property type="entry name" value="Peptidase_M23"/>
    <property type="match status" value="1"/>
</dbReference>
<feature type="region of interest" description="Disordered" evidence="2">
    <location>
        <begin position="19"/>
        <end position="50"/>
    </location>
</feature>
<dbReference type="SUPFAM" id="SSF54106">
    <property type="entry name" value="LysM domain"/>
    <property type="match status" value="1"/>
</dbReference>